<reference evidence="1" key="1">
    <citation type="submission" date="2023-07" db="EMBL/GenBank/DDBJ databases">
        <title>A collection of bacterial strains from the Burkholderia cepacia Research Laboratory and Repository.</title>
        <authorList>
            <person name="Lipuma J."/>
            <person name="Spilker T."/>
            <person name="Caverly L."/>
        </authorList>
    </citation>
    <scope>NUCLEOTIDE SEQUENCE</scope>
    <source>
        <strain evidence="1">AU44979</strain>
    </source>
</reference>
<dbReference type="AlphaFoldDB" id="A0AAP4RBT1"/>
<dbReference type="Proteomes" id="UP001172109">
    <property type="component" value="Unassembled WGS sequence"/>
</dbReference>
<accession>A0AAP4RBT1</accession>
<protein>
    <submittedName>
        <fullName evidence="1">Uncharacterized protein</fullName>
    </submittedName>
</protein>
<gene>
    <name evidence="1" type="ORF">QZM56_39900</name>
</gene>
<organism evidence="1 2">
    <name type="scientific">Burkholderia contaminans</name>
    <dbReference type="NCBI Taxonomy" id="488447"/>
    <lineage>
        <taxon>Bacteria</taxon>
        <taxon>Pseudomonadati</taxon>
        <taxon>Pseudomonadota</taxon>
        <taxon>Betaproteobacteria</taxon>
        <taxon>Burkholderiales</taxon>
        <taxon>Burkholderiaceae</taxon>
        <taxon>Burkholderia</taxon>
        <taxon>Burkholderia cepacia complex</taxon>
    </lineage>
</organism>
<evidence type="ECO:0000313" key="2">
    <source>
        <dbReference type="Proteomes" id="UP001172109"/>
    </source>
</evidence>
<evidence type="ECO:0000313" key="1">
    <source>
        <dbReference type="EMBL" id="MDN7570650.1"/>
    </source>
</evidence>
<name>A0AAP4RBT1_9BURK</name>
<comment type="caution">
    <text evidence="1">The sequence shown here is derived from an EMBL/GenBank/DDBJ whole genome shotgun (WGS) entry which is preliminary data.</text>
</comment>
<proteinExistence type="predicted"/>
<dbReference type="RefSeq" id="WP_171026852.1">
    <property type="nucleotide sequence ID" value="NZ_CADEUY010000026.1"/>
</dbReference>
<sequence length="46" mass="5299">MPYLAIAWRDDPVGLDIRWESLAHGGATHRVYRFVNGTFVENEIPQ</sequence>
<dbReference type="EMBL" id="JAUJQS010000062">
    <property type="protein sequence ID" value="MDN7570650.1"/>
    <property type="molecule type" value="Genomic_DNA"/>
</dbReference>